<comment type="caution">
    <text evidence="2">The sequence shown here is derived from an EMBL/GenBank/DDBJ whole genome shotgun (WGS) entry which is preliminary data.</text>
</comment>
<evidence type="ECO:0000256" key="1">
    <source>
        <dbReference type="SAM" id="SignalP"/>
    </source>
</evidence>
<accession>A0A8J2JQI3</accession>
<feature type="signal peptide" evidence="1">
    <location>
        <begin position="1"/>
        <end position="18"/>
    </location>
</feature>
<evidence type="ECO:0000313" key="2">
    <source>
        <dbReference type="EMBL" id="CAG7723673.1"/>
    </source>
</evidence>
<feature type="chain" id="PRO_5035278054" evidence="1">
    <location>
        <begin position="19"/>
        <end position="199"/>
    </location>
</feature>
<sequence>MRFQIALLALGFACAALAAPVVDPTISKTLSQKGSVDIFVTFKNEQTATIRNRIKQQSFLSRTSRIQSLYNALKSHADETQQNVLAFLNQYRTTSSIWVHQLWVTNKIIVKSADSSLIAQLSLMPEISEIIQDKVLPMLQPIESTQTAPRAGEQWGVALIDAPSVWEEDPQPQLVFLKEHSPDFSIDLLPNPVGLSSIG</sequence>
<gene>
    <name evidence="2" type="ORF">AFUS01_LOCUS12746</name>
</gene>
<keyword evidence="1" id="KW-0732">Signal</keyword>
<evidence type="ECO:0000313" key="3">
    <source>
        <dbReference type="Proteomes" id="UP000708208"/>
    </source>
</evidence>
<dbReference type="AlphaFoldDB" id="A0A8J2JQI3"/>
<keyword evidence="3" id="KW-1185">Reference proteome</keyword>
<dbReference type="EMBL" id="CAJVCH010101519">
    <property type="protein sequence ID" value="CAG7723673.1"/>
    <property type="molecule type" value="Genomic_DNA"/>
</dbReference>
<organism evidence="2 3">
    <name type="scientific">Allacma fusca</name>
    <dbReference type="NCBI Taxonomy" id="39272"/>
    <lineage>
        <taxon>Eukaryota</taxon>
        <taxon>Metazoa</taxon>
        <taxon>Ecdysozoa</taxon>
        <taxon>Arthropoda</taxon>
        <taxon>Hexapoda</taxon>
        <taxon>Collembola</taxon>
        <taxon>Symphypleona</taxon>
        <taxon>Sminthuridae</taxon>
        <taxon>Allacma</taxon>
    </lineage>
</organism>
<protein>
    <submittedName>
        <fullName evidence="2">Uncharacterized protein</fullName>
    </submittedName>
</protein>
<dbReference type="Proteomes" id="UP000708208">
    <property type="component" value="Unassembled WGS sequence"/>
</dbReference>
<proteinExistence type="predicted"/>
<reference evidence="2" key="1">
    <citation type="submission" date="2021-06" db="EMBL/GenBank/DDBJ databases">
        <authorList>
            <person name="Hodson N. C."/>
            <person name="Mongue J. A."/>
            <person name="Jaron S. K."/>
        </authorList>
    </citation>
    <scope>NUCLEOTIDE SEQUENCE</scope>
</reference>
<name>A0A8J2JQI3_9HEXA</name>